<dbReference type="RefSeq" id="WP_091187742.1">
    <property type="nucleotide sequence ID" value="NZ_FNRY01000002.1"/>
</dbReference>
<feature type="domain" description="Hydroxymethylglutaryl-coenzyme A synthase N-terminal" evidence="5">
    <location>
        <begin position="4"/>
        <end position="163"/>
    </location>
</feature>
<feature type="active site" description="Proton donor/acceptor" evidence="3">
    <location>
        <position position="79"/>
    </location>
</feature>
<feature type="binding site" evidence="4">
    <location>
        <position position="276"/>
    </location>
    <ligand>
        <name>(3S)-3-hydroxy-3-methylglutaryl-CoA</name>
        <dbReference type="ChEBI" id="CHEBI:43074"/>
    </ligand>
</feature>
<feature type="active site" description="Proton donor/acceptor" evidence="3">
    <location>
        <position position="233"/>
    </location>
</feature>
<dbReference type="InterPro" id="IPR013528">
    <property type="entry name" value="HMG_CoA_synth_N"/>
</dbReference>
<dbReference type="NCBIfam" id="TIGR01835">
    <property type="entry name" value="HMG-CoA-S_prok"/>
    <property type="match status" value="1"/>
</dbReference>
<organism evidence="7 8">
    <name type="scientific">Paramicrobacterium humi</name>
    <dbReference type="NCBI Taxonomy" id="640635"/>
    <lineage>
        <taxon>Bacteria</taxon>
        <taxon>Bacillati</taxon>
        <taxon>Actinomycetota</taxon>
        <taxon>Actinomycetes</taxon>
        <taxon>Micrococcales</taxon>
        <taxon>Microbacteriaceae</taxon>
        <taxon>Paramicrobacterium</taxon>
    </lineage>
</organism>
<dbReference type="GO" id="GO:0004421">
    <property type="term" value="F:hydroxymethylglutaryl-CoA synthase activity"/>
    <property type="evidence" value="ECO:0007669"/>
    <property type="project" value="InterPro"/>
</dbReference>
<keyword evidence="2" id="KW-0808">Transferase</keyword>
<dbReference type="GO" id="GO:0006084">
    <property type="term" value="P:acetyl-CoA metabolic process"/>
    <property type="evidence" value="ECO:0007669"/>
    <property type="project" value="InterPro"/>
</dbReference>
<dbReference type="STRING" id="640635.SAMN04489806_3209"/>
<dbReference type="Pfam" id="PF08540">
    <property type="entry name" value="HMG_CoA_synt_C"/>
    <property type="match status" value="2"/>
</dbReference>
<evidence type="ECO:0000256" key="1">
    <source>
        <dbReference type="ARBA" id="ARBA00007061"/>
    </source>
</evidence>
<reference evidence="7 8" key="1">
    <citation type="submission" date="2016-10" db="EMBL/GenBank/DDBJ databases">
        <authorList>
            <person name="de Groot N.N."/>
        </authorList>
    </citation>
    <scope>NUCLEOTIDE SEQUENCE [LARGE SCALE GENOMIC DNA]</scope>
    <source>
        <strain evidence="7 8">DSM 21799</strain>
    </source>
</reference>
<evidence type="ECO:0000259" key="5">
    <source>
        <dbReference type="Pfam" id="PF01154"/>
    </source>
</evidence>
<sequence length="385" mass="41977">MTIGIHDISAATGGLVFALADLADHEGIDVGKYHRGIGQTEMSVLTDDEDIVTMAARAATPILERHGVDGIRTVVFATESGIDQSKAAGVFLHGVLGLPHEVRVVELKEACYSATAAIQFALGIVARRPEERVLVIASDNARYELDSSGEATQGAAAVAMLISASPAVLEIEPVSGLWTDDVMDFWRPNDRSTALVDGRYSVAVYLDSLEGAWKDYQSQGGAAYESFARVCYHQPFTRMAVKAQQRLARIAGDADAAGADTEHLAGTTIYNTRIGNSYTASIYLAFLSLLDNGPDLSGERIGFFSYGSGAVSEFFAGVLVPGYKQQLRPESMERMLEARRPIDYTEYRRRHVEFDRPGDFETVDETLGAVRFAGTTDLKRQYERR</sequence>
<accession>A0A1H4TI13</accession>
<dbReference type="PANTHER" id="PTHR43323">
    <property type="entry name" value="3-HYDROXY-3-METHYLGLUTARYL COENZYME A SYNTHASE"/>
    <property type="match status" value="1"/>
</dbReference>
<feature type="binding site" evidence="4">
    <location>
        <position position="29"/>
    </location>
    <ligand>
        <name>(3S)-3-hydroxy-3-methylglutaryl-CoA</name>
        <dbReference type="ChEBI" id="CHEBI:43074"/>
    </ligand>
</feature>
<dbReference type="Proteomes" id="UP000199183">
    <property type="component" value="Unassembled WGS sequence"/>
</dbReference>
<dbReference type="CDD" id="cd00827">
    <property type="entry name" value="init_cond_enzymes"/>
    <property type="match status" value="1"/>
</dbReference>
<dbReference type="PANTHER" id="PTHR43323:SF2">
    <property type="entry name" value="HYDROXYMETHYLGLUTARYL-COA SYNTHASE"/>
    <property type="match status" value="1"/>
</dbReference>
<dbReference type="InterPro" id="IPR013746">
    <property type="entry name" value="HMG_CoA_synt_C_dom"/>
</dbReference>
<name>A0A1H4TI13_9MICO</name>
<feature type="binding site" evidence="4">
    <location>
        <position position="242"/>
    </location>
    <ligand>
        <name>(3S)-3-hydroxy-3-methylglutaryl-CoA</name>
        <dbReference type="ChEBI" id="CHEBI:43074"/>
    </ligand>
</feature>
<dbReference type="Gene3D" id="3.40.47.10">
    <property type="match status" value="2"/>
</dbReference>
<gene>
    <name evidence="7" type="ORF">SAMN04489806_3209</name>
</gene>
<evidence type="ECO:0000313" key="7">
    <source>
        <dbReference type="EMBL" id="SEC55744.1"/>
    </source>
</evidence>
<feature type="active site" description="Acyl-thioester intermediate" evidence="3">
    <location>
        <position position="111"/>
    </location>
</feature>
<feature type="domain" description="Hydroxymethylglutaryl-coenzyme A synthase C-terminal" evidence="6">
    <location>
        <begin position="174"/>
        <end position="247"/>
    </location>
</feature>
<protein>
    <submittedName>
        <fullName evidence="7">Hydroxymethylglutaryl-CoA synthase</fullName>
    </submittedName>
</protein>
<keyword evidence="8" id="KW-1185">Reference proteome</keyword>
<evidence type="ECO:0000256" key="2">
    <source>
        <dbReference type="ARBA" id="ARBA00022679"/>
    </source>
</evidence>
<dbReference type="Pfam" id="PF01154">
    <property type="entry name" value="HMG_CoA_synt_N"/>
    <property type="match status" value="1"/>
</dbReference>
<evidence type="ECO:0000259" key="6">
    <source>
        <dbReference type="Pfam" id="PF08540"/>
    </source>
</evidence>
<dbReference type="OrthoDB" id="9769523at2"/>
<feature type="domain" description="Hydroxymethylglutaryl-coenzyme A synthase C-terminal" evidence="6">
    <location>
        <begin position="264"/>
        <end position="320"/>
    </location>
</feature>
<evidence type="ECO:0000256" key="4">
    <source>
        <dbReference type="PIRSR" id="PIRSR611554-2"/>
    </source>
</evidence>
<dbReference type="InterPro" id="IPR016039">
    <property type="entry name" value="Thiolase-like"/>
</dbReference>
<dbReference type="SUPFAM" id="SSF53901">
    <property type="entry name" value="Thiolase-like"/>
    <property type="match status" value="2"/>
</dbReference>
<proteinExistence type="inferred from homology"/>
<feature type="binding site" evidence="4">
    <location>
        <position position="143"/>
    </location>
    <ligand>
        <name>(3S)-3-hydroxy-3-methylglutaryl-CoA</name>
        <dbReference type="ChEBI" id="CHEBI:43074"/>
    </ligand>
</feature>
<dbReference type="InterPro" id="IPR011554">
    <property type="entry name" value="HMG_CoA_synthase_prok"/>
</dbReference>
<dbReference type="EMBL" id="FNRY01000002">
    <property type="protein sequence ID" value="SEC55744.1"/>
    <property type="molecule type" value="Genomic_DNA"/>
</dbReference>
<evidence type="ECO:0000256" key="3">
    <source>
        <dbReference type="PIRSR" id="PIRSR611554-1"/>
    </source>
</evidence>
<evidence type="ECO:0000313" key="8">
    <source>
        <dbReference type="Proteomes" id="UP000199183"/>
    </source>
</evidence>
<comment type="similarity">
    <text evidence="1">Belongs to the thiolase-like superfamily. HMG-CoA synthase family.</text>
</comment>
<dbReference type="AlphaFoldDB" id="A0A1H4TI13"/>